<comment type="caution">
    <text evidence="2">The sequence shown here is derived from an EMBL/GenBank/DDBJ whole genome shotgun (WGS) entry which is preliminary data.</text>
</comment>
<evidence type="ECO:0000256" key="1">
    <source>
        <dbReference type="SAM" id="SignalP"/>
    </source>
</evidence>
<organism evidence="2 3">
    <name type="scientific">Deinococcus depolymerans</name>
    <dbReference type="NCBI Taxonomy" id="392408"/>
    <lineage>
        <taxon>Bacteria</taxon>
        <taxon>Thermotogati</taxon>
        <taxon>Deinococcota</taxon>
        <taxon>Deinococci</taxon>
        <taxon>Deinococcales</taxon>
        <taxon>Deinococcaceae</taxon>
        <taxon>Deinococcus</taxon>
    </lineage>
</organism>
<name>A0ABP3MRD6_9DEIO</name>
<reference evidence="3" key="1">
    <citation type="journal article" date="2019" name="Int. J. Syst. Evol. Microbiol.">
        <title>The Global Catalogue of Microorganisms (GCM) 10K type strain sequencing project: providing services to taxonomists for standard genome sequencing and annotation.</title>
        <authorList>
            <consortium name="The Broad Institute Genomics Platform"/>
            <consortium name="The Broad Institute Genome Sequencing Center for Infectious Disease"/>
            <person name="Wu L."/>
            <person name="Ma J."/>
        </authorList>
    </citation>
    <scope>NUCLEOTIDE SEQUENCE [LARGE SCALE GENOMIC DNA]</scope>
    <source>
        <strain evidence="3">JCM 14368</strain>
    </source>
</reference>
<keyword evidence="1" id="KW-0732">Signal</keyword>
<accession>A0ABP3MRD6</accession>
<keyword evidence="3" id="KW-1185">Reference proteome</keyword>
<dbReference type="RefSeq" id="WP_343761498.1">
    <property type="nucleotide sequence ID" value="NZ_BAAADB010000034.1"/>
</dbReference>
<proteinExistence type="predicted"/>
<evidence type="ECO:0000313" key="2">
    <source>
        <dbReference type="EMBL" id="GAA0523901.1"/>
    </source>
</evidence>
<feature type="signal peptide" evidence="1">
    <location>
        <begin position="1"/>
        <end position="22"/>
    </location>
</feature>
<sequence length="300" mass="31436">MKRFFTSVLVSSTLLTTSTSLAAAGAPAAPTPAPTVKVSPDGQWEYLVISFGKTYFSSAADIAAKQSGQGKLMLFGPLGGVVASEALDVQAQVDTLGRYGWELITVLGAIGGDQEWVFKRRFDPARAASEAAQIKKEGAALAAAREQAAKDAAAKVPATELVDLDAQEARAKRDATEKAVRDGVAARLTLPGWPTVKLDTSGLYVYSTSSGGVNTSGSVTVTLDATPRALSGNTYRGSQVTALIEEYLRTLAAQGRSVEKSNYSSCVNGGTAFKVAASVKFNGEWREVSASYLSATYCLK</sequence>
<gene>
    <name evidence="2" type="ORF">GCM10008937_34260</name>
</gene>
<evidence type="ECO:0000313" key="3">
    <source>
        <dbReference type="Proteomes" id="UP001500191"/>
    </source>
</evidence>
<dbReference type="EMBL" id="BAAADB010000034">
    <property type="protein sequence ID" value="GAA0523901.1"/>
    <property type="molecule type" value="Genomic_DNA"/>
</dbReference>
<dbReference type="Proteomes" id="UP001500191">
    <property type="component" value="Unassembled WGS sequence"/>
</dbReference>
<protein>
    <submittedName>
        <fullName evidence="2">Uncharacterized protein</fullName>
    </submittedName>
</protein>
<feature type="chain" id="PRO_5046415787" evidence="1">
    <location>
        <begin position="23"/>
        <end position="300"/>
    </location>
</feature>